<dbReference type="Pfam" id="PF13673">
    <property type="entry name" value="Acetyltransf_10"/>
    <property type="match status" value="1"/>
</dbReference>
<dbReference type="InterPro" id="IPR000182">
    <property type="entry name" value="GNAT_dom"/>
</dbReference>
<dbReference type="PANTHER" id="PTHR37817:SF1">
    <property type="entry name" value="N-ACETYLTRANSFERASE EIS"/>
    <property type="match status" value="1"/>
</dbReference>
<dbReference type="RefSeq" id="WP_259539983.1">
    <property type="nucleotide sequence ID" value="NZ_JANLCJ010000005.1"/>
</dbReference>
<comment type="caution">
    <text evidence="2">The sequence shown here is derived from an EMBL/GenBank/DDBJ whole genome shotgun (WGS) entry which is preliminary data.</text>
</comment>
<dbReference type="SUPFAM" id="SSF55729">
    <property type="entry name" value="Acyl-CoA N-acyltransferases (Nat)"/>
    <property type="match status" value="1"/>
</dbReference>
<accession>A0ABT2H564</accession>
<proteinExistence type="predicted"/>
<dbReference type="CDD" id="cd04301">
    <property type="entry name" value="NAT_SF"/>
    <property type="match status" value="1"/>
</dbReference>
<dbReference type="Gene3D" id="3.40.630.30">
    <property type="match status" value="1"/>
</dbReference>
<dbReference type="InterPro" id="IPR016181">
    <property type="entry name" value="Acyl_CoA_acyltransferase"/>
</dbReference>
<dbReference type="EMBL" id="JANLCJ010000005">
    <property type="protein sequence ID" value="MCS5735077.1"/>
    <property type="molecule type" value="Genomic_DNA"/>
</dbReference>
<dbReference type="PROSITE" id="PS51186">
    <property type="entry name" value="GNAT"/>
    <property type="match status" value="1"/>
</dbReference>
<name>A0ABT2H564_9MICO</name>
<feature type="domain" description="N-acetyltransferase" evidence="1">
    <location>
        <begin position="128"/>
        <end position="268"/>
    </location>
</feature>
<evidence type="ECO:0000313" key="2">
    <source>
        <dbReference type="EMBL" id="MCS5735077.1"/>
    </source>
</evidence>
<protein>
    <submittedName>
        <fullName evidence="2">GNAT family N-acetyltransferase</fullName>
    </submittedName>
</protein>
<sequence length="268" mass="28987">MNENEIALYSGIPGIPGLLEQLANIRAYWLGWGIDRSEDDSLTYYRSGINHPRLNAVLRTEGLDLISQFGRARSALQGVPWLWDLNVDSAPETEAALLQLGAIHAGSMPIMARELGSLTYREPRVPGLVLTETNASDLDRHVIAYSTSMGVAPSEVDRTLAVERARTYAGLPFHRFHAQVDGAIVGTAETLVTGDIAGLFLVSTVADRRREGIASSLSTYALERSKEHGARTAVLQASGSGEPVYRRLGFMTVGTTTSFVVGEETTPS</sequence>
<dbReference type="Proteomes" id="UP001165586">
    <property type="component" value="Unassembled WGS sequence"/>
</dbReference>
<dbReference type="PANTHER" id="PTHR37817">
    <property type="entry name" value="N-ACETYLTRANSFERASE EIS"/>
    <property type="match status" value="1"/>
</dbReference>
<organism evidence="2 3">
    <name type="scientific">Herbiconiux daphne</name>
    <dbReference type="NCBI Taxonomy" id="2970914"/>
    <lineage>
        <taxon>Bacteria</taxon>
        <taxon>Bacillati</taxon>
        <taxon>Actinomycetota</taxon>
        <taxon>Actinomycetes</taxon>
        <taxon>Micrococcales</taxon>
        <taxon>Microbacteriaceae</taxon>
        <taxon>Herbiconiux</taxon>
    </lineage>
</organism>
<gene>
    <name evidence="2" type="ORF">N1032_15130</name>
</gene>
<evidence type="ECO:0000313" key="3">
    <source>
        <dbReference type="Proteomes" id="UP001165586"/>
    </source>
</evidence>
<reference evidence="2" key="1">
    <citation type="submission" date="2022-08" db="EMBL/GenBank/DDBJ databases">
        <authorList>
            <person name="Deng Y."/>
            <person name="Han X.-F."/>
            <person name="Zhang Y.-Q."/>
        </authorList>
    </citation>
    <scope>NUCLEOTIDE SEQUENCE</scope>
    <source>
        <strain evidence="2">CPCC 203386</strain>
    </source>
</reference>
<dbReference type="InterPro" id="IPR051554">
    <property type="entry name" value="Acetyltransferase_Eis"/>
</dbReference>
<evidence type="ECO:0000259" key="1">
    <source>
        <dbReference type="PROSITE" id="PS51186"/>
    </source>
</evidence>
<keyword evidence="3" id="KW-1185">Reference proteome</keyword>